<feature type="active site" description="Nucleophile" evidence="6">
    <location>
        <position position="108"/>
    </location>
</feature>
<sequence length="297" mass="33500">MQPDFLKEGDLVYIVSPAKKIEANKVLYARKLLQSWGLEVQLGRGCAGEHYYFSGSDQERIDDFQSALNDPNCKAVICTRGGYGSVRIIDQLDFSGFGQNPKWIVGFSDITVFHSHIITNFDVQTIHGTVPLNYNKDEESVETLRKTLFGEKISYEIEPSKFNRTGTIRGEVVGGNLSIISSLTGTNSDIDTKGKILFLEEISEYGYKIDRMLWQLKKAGKLDQLAGLIIGDFTDIKQSVDVFGMNWQELILEKVKKFDFPVLFDFPAGHEKRNLPLYIGREADLIVTDQKCTLTYG</sequence>
<evidence type="ECO:0000256" key="6">
    <source>
        <dbReference type="PIRSR" id="PIRSR028757-1"/>
    </source>
</evidence>
<evidence type="ECO:0000256" key="3">
    <source>
        <dbReference type="ARBA" id="ARBA00022670"/>
    </source>
</evidence>
<dbReference type="Proteomes" id="UP000435357">
    <property type="component" value="Unassembled WGS sequence"/>
</dbReference>
<keyword evidence="2 9" id="KW-0121">Carboxypeptidase</keyword>
<feature type="domain" description="LD-carboxypeptidase N-terminal" evidence="7">
    <location>
        <begin position="12"/>
        <end position="128"/>
    </location>
</feature>
<dbReference type="SUPFAM" id="SSF52317">
    <property type="entry name" value="Class I glutamine amidotransferase-like"/>
    <property type="match status" value="1"/>
</dbReference>
<dbReference type="Pfam" id="PF17676">
    <property type="entry name" value="Peptidase_S66C"/>
    <property type="match status" value="1"/>
</dbReference>
<feature type="domain" description="LD-carboxypeptidase C-terminal" evidence="8">
    <location>
        <begin position="169"/>
        <end position="285"/>
    </location>
</feature>
<dbReference type="OrthoDB" id="9807329at2"/>
<evidence type="ECO:0000259" key="8">
    <source>
        <dbReference type="Pfam" id="PF17676"/>
    </source>
</evidence>
<dbReference type="Gene3D" id="3.50.30.60">
    <property type="entry name" value="LD-carboxypeptidase A C-terminal domain-like"/>
    <property type="match status" value="1"/>
</dbReference>
<gene>
    <name evidence="9" type="ORF">F3059_09290</name>
</gene>
<evidence type="ECO:0000259" key="7">
    <source>
        <dbReference type="Pfam" id="PF02016"/>
    </source>
</evidence>
<evidence type="ECO:0000256" key="5">
    <source>
        <dbReference type="ARBA" id="ARBA00022825"/>
    </source>
</evidence>
<keyword evidence="10" id="KW-1185">Reference proteome</keyword>
<name>A0A6N6M3D4_9FLAO</name>
<feature type="active site" description="Charge relay system" evidence="6">
    <location>
        <position position="200"/>
    </location>
</feature>
<evidence type="ECO:0000313" key="10">
    <source>
        <dbReference type="Proteomes" id="UP000435357"/>
    </source>
</evidence>
<comment type="similarity">
    <text evidence="1">Belongs to the peptidase S66 family.</text>
</comment>
<comment type="caution">
    <text evidence="9">The sequence shown here is derived from an EMBL/GenBank/DDBJ whole genome shotgun (WGS) entry which is preliminary data.</text>
</comment>
<keyword evidence="4" id="KW-0378">Hydrolase</keyword>
<dbReference type="InterPro" id="IPR040921">
    <property type="entry name" value="Peptidase_S66C"/>
</dbReference>
<keyword evidence="3" id="KW-0645">Protease</keyword>
<dbReference type="CDD" id="cd07025">
    <property type="entry name" value="Peptidase_S66"/>
    <property type="match status" value="1"/>
</dbReference>
<dbReference type="Gene3D" id="3.40.50.10740">
    <property type="entry name" value="Class I glutamine amidotransferase-like"/>
    <property type="match status" value="1"/>
</dbReference>
<accession>A0A6N6M3D4</accession>
<protein>
    <submittedName>
        <fullName evidence="9">LD-carboxypeptidase</fullName>
    </submittedName>
</protein>
<dbReference type="InterPro" id="IPR029062">
    <property type="entry name" value="Class_I_gatase-like"/>
</dbReference>
<evidence type="ECO:0000313" key="9">
    <source>
        <dbReference type="EMBL" id="KAB1063751.1"/>
    </source>
</evidence>
<dbReference type="AlphaFoldDB" id="A0A6N6M3D4"/>
<dbReference type="PANTHER" id="PTHR30237:SF2">
    <property type="entry name" value="MUREIN TETRAPEPTIDE CARBOXYPEPTIDASE"/>
    <property type="match status" value="1"/>
</dbReference>
<dbReference type="InterPro" id="IPR040449">
    <property type="entry name" value="Peptidase_S66_N"/>
</dbReference>
<evidence type="ECO:0000256" key="2">
    <source>
        <dbReference type="ARBA" id="ARBA00022645"/>
    </source>
</evidence>
<keyword evidence="5" id="KW-0720">Serine protease</keyword>
<reference evidence="9 10" key="1">
    <citation type="submission" date="2019-09" db="EMBL/GenBank/DDBJ databases">
        <title>Genomes of Cryomorphaceae.</title>
        <authorList>
            <person name="Bowman J.P."/>
        </authorList>
    </citation>
    <scope>NUCLEOTIDE SEQUENCE [LARGE SCALE GENOMIC DNA]</scope>
    <source>
        <strain evidence="9 10">KCTC 52047</strain>
    </source>
</reference>
<dbReference type="GO" id="GO:0008236">
    <property type="term" value="F:serine-type peptidase activity"/>
    <property type="evidence" value="ECO:0007669"/>
    <property type="project" value="UniProtKB-KW"/>
</dbReference>
<dbReference type="GO" id="GO:0004180">
    <property type="term" value="F:carboxypeptidase activity"/>
    <property type="evidence" value="ECO:0007669"/>
    <property type="project" value="UniProtKB-KW"/>
</dbReference>
<dbReference type="GO" id="GO:0006508">
    <property type="term" value="P:proteolysis"/>
    <property type="evidence" value="ECO:0007669"/>
    <property type="project" value="UniProtKB-KW"/>
</dbReference>
<dbReference type="InterPro" id="IPR027478">
    <property type="entry name" value="LdcA_N"/>
</dbReference>
<dbReference type="InterPro" id="IPR027461">
    <property type="entry name" value="Carboxypeptidase_A_C_sf"/>
</dbReference>
<dbReference type="InterPro" id="IPR003507">
    <property type="entry name" value="S66_fam"/>
</dbReference>
<dbReference type="SUPFAM" id="SSF141986">
    <property type="entry name" value="LD-carboxypeptidase A C-terminal domain-like"/>
    <property type="match status" value="1"/>
</dbReference>
<dbReference type="RefSeq" id="WP_151168516.1">
    <property type="nucleotide sequence ID" value="NZ_WACR01000007.1"/>
</dbReference>
<dbReference type="Pfam" id="PF02016">
    <property type="entry name" value="Peptidase_S66"/>
    <property type="match status" value="1"/>
</dbReference>
<evidence type="ECO:0000256" key="4">
    <source>
        <dbReference type="ARBA" id="ARBA00022801"/>
    </source>
</evidence>
<dbReference type="PIRSF" id="PIRSF028757">
    <property type="entry name" value="LD-carboxypeptidase"/>
    <property type="match status" value="1"/>
</dbReference>
<feature type="active site" description="Charge relay system" evidence="6">
    <location>
        <position position="270"/>
    </location>
</feature>
<organism evidence="9 10">
    <name type="scientific">Salibacter halophilus</name>
    <dbReference type="NCBI Taxonomy" id="1803916"/>
    <lineage>
        <taxon>Bacteria</taxon>
        <taxon>Pseudomonadati</taxon>
        <taxon>Bacteroidota</taxon>
        <taxon>Flavobacteriia</taxon>
        <taxon>Flavobacteriales</taxon>
        <taxon>Salibacteraceae</taxon>
        <taxon>Salibacter</taxon>
    </lineage>
</organism>
<dbReference type="PANTHER" id="PTHR30237">
    <property type="entry name" value="MURAMOYLTETRAPEPTIDE CARBOXYPEPTIDASE"/>
    <property type="match status" value="1"/>
</dbReference>
<evidence type="ECO:0000256" key="1">
    <source>
        <dbReference type="ARBA" id="ARBA00010233"/>
    </source>
</evidence>
<dbReference type="EMBL" id="WACR01000007">
    <property type="protein sequence ID" value="KAB1063751.1"/>
    <property type="molecule type" value="Genomic_DNA"/>
</dbReference>
<proteinExistence type="inferred from homology"/>